<evidence type="ECO:0000256" key="1">
    <source>
        <dbReference type="SAM" id="MobiDB-lite"/>
    </source>
</evidence>
<evidence type="ECO:0008006" key="4">
    <source>
        <dbReference type="Google" id="ProtNLM"/>
    </source>
</evidence>
<dbReference type="Gene3D" id="1.20.120.10">
    <property type="entry name" value="Cytochrome c/b562"/>
    <property type="match status" value="1"/>
</dbReference>
<dbReference type="EMBL" id="NPEU01000008">
    <property type="protein sequence ID" value="RAI41866.1"/>
    <property type="molecule type" value="Genomic_DNA"/>
</dbReference>
<dbReference type="AlphaFoldDB" id="A0A327KUW3"/>
<keyword evidence="3" id="KW-1185">Reference proteome</keyword>
<comment type="caution">
    <text evidence="2">The sequence shown here is derived from an EMBL/GenBank/DDBJ whole genome shotgun (WGS) entry which is preliminary data.</text>
</comment>
<gene>
    <name evidence="2" type="ORF">CH338_01855</name>
</gene>
<dbReference type="InterPro" id="IPR010980">
    <property type="entry name" value="Cyt_c/b562"/>
</dbReference>
<dbReference type="GO" id="GO:0020037">
    <property type="term" value="F:heme binding"/>
    <property type="evidence" value="ECO:0007669"/>
    <property type="project" value="InterPro"/>
</dbReference>
<organism evidence="2 3">
    <name type="scientific">Rhodoplanes elegans</name>
    <dbReference type="NCBI Taxonomy" id="29408"/>
    <lineage>
        <taxon>Bacteria</taxon>
        <taxon>Pseudomonadati</taxon>
        <taxon>Pseudomonadota</taxon>
        <taxon>Alphaproteobacteria</taxon>
        <taxon>Hyphomicrobiales</taxon>
        <taxon>Nitrobacteraceae</taxon>
        <taxon>Rhodoplanes</taxon>
    </lineage>
</organism>
<sequence length="265" mass="28604">MPCGAPIASATSTCRRARRRSGRRCASTRACTRCDGSGGRGLRPRRHDPRPASSRHRREVVIRRCNDPSCHGTYLSVDLRSGRVRSDGASPGPAPRRRSWTSISQRLRSHHAGDLMTIRTMLAAAMLVSGLTAAGMTVVAAQDVIAQRKAIMKANGDQARTGALMARGEMPFDLAKAQAIFATYAESATKSKDLYPESAKTGGDTAADPKIWQSMSDFQAKLAKFGQDAAAAKDKVKDEASFKATFSEVQKNCGGCHESYRIKKS</sequence>
<dbReference type="GO" id="GO:0005506">
    <property type="term" value="F:iron ion binding"/>
    <property type="evidence" value="ECO:0007669"/>
    <property type="project" value="InterPro"/>
</dbReference>
<dbReference type="GO" id="GO:0022900">
    <property type="term" value="P:electron transport chain"/>
    <property type="evidence" value="ECO:0007669"/>
    <property type="project" value="InterPro"/>
</dbReference>
<proteinExistence type="predicted"/>
<dbReference type="Proteomes" id="UP000248863">
    <property type="component" value="Unassembled WGS sequence"/>
</dbReference>
<dbReference type="OrthoDB" id="9811729at2"/>
<dbReference type="GO" id="GO:0009055">
    <property type="term" value="F:electron transfer activity"/>
    <property type="evidence" value="ECO:0007669"/>
    <property type="project" value="InterPro"/>
</dbReference>
<feature type="region of interest" description="Disordered" evidence="1">
    <location>
        <begin position="33"/>
        <end position="58"/>
    </location>
</feature>
<reference evidence="2 3" key="1">
    <citation type="submission" date="2017-07" db="EMBL/GenBank/DDBJ databases">
        <title>Draft Genome Sequences of Select Purple Nonsulfur Bacteria.</title>
        <authorList>
            <person name="Lasarre B."/>
            <person name="Mckinlay J.B."/>
        </authorList>
    </citation>
    <scope>NUCLEOTIDE SEQUENCE [LARGE SCALE GENOMIC DNA]</scope>
    <source>
        <strain evidence="2 3">DSM 11907</strain>
    </source>
</reference>
<dbReference type="Pfam" id="PF01322">
    <property type="entry name" value="Cytochrom_C_2"/>
    <property type="match status" value="1"/>
</dbReference>
<dbReference type="SUPFAM" id="SSF47175">
    <property type="entry name" value="Cytochromes"/>
    <property type="match status" value="1"/>
</dbReference>
<evidence type="ECO:0000313" key="3">
    <source>
        <dbReference type="Proteomes" id="UP000248863"/>
    </source>
</evidence>
<accession>A0A327KUW3</accession>
<protein>
    <recommendedName>
        <fullName evidence="4">Cytochrome c domain-containing protein</fullName>
    </recommendedName>
</protein>
<name>A0A327KUW3_9BRAD</name>
<feature type="compositionally biased region" description="Basic residues" evidence="1">
    <location>
        <begin position="42"/>
        <end position="58"/>
    </location>
</feature>
<dbReference type="InterPro" id="IPR002321">
    <property type="entry name" value="Cyt_c_II"/>
</dbReference>
<dbReference type="PROSITE" id="PS51009">
    <property type="entry name" value="CYTCII"/>
    <property type="match status" value="1"/>
</dbReference>
<evidence type="ECO:0000313" key="2">
    <source>
        <dbReference type="EMBL" id="RAI41866.1"/>
    </source>
</evidence>